<feature type="compositionally biased region" description="Pro residues" evidence="1">
    <location>
        <begin position="180"/>
        <end position="192"/>
    </location>
</feature>
<evidence type="ECO:0000259" key="3">
    <source>
        <dbReference type="Pfam" id="PF13464"/>
    </source>
</evidence>
<dbReference type="AlphaFoldDB" id="A0A1V4HT82"/>
<organism evidence="4 5">
    <name type="scientific">Paenibacillus ferrarius</name>
    <dbReference type="NCBI Taxonomy" id="1469647"/>
    <lineage>
        <taxon>Bacteria</taxon>
        <taxon>Bacillati</taxon>
        <taxon>Bacillota</taxon>
        <taxon>Bacilli</taxon>
        <taxon>Bacillales</taxon>
        <taxon>Paenibacillaceae</taxon>
        <taxon>Paenibacillus</taxon>
    </lineage>
</organism>
<dbReference type="Gene3D" id="1.10.260.40">
    <property type="entry name" value="lambda repressor-like DNA-binding domains"/>
    <property type="match status" value="1"/>
</dbReference>
<dbReference type="GO" id="GO:0003677">
    <property type="term" value="F:DNA binding"/>
    <property type="evidence" value="ECO:0007669"/>
    <property type="project" value="InterPro"/>
</dbReference>
<feature type="region of interest" description="Disordered" evidence="1">
    <location>
        <begin position="134"/>
        <end position="192"/>
    </location>
</feature>
<dbReference type="InterPro" id="IPR025194">
    <property type="entry name" value="RodZ-like_C"/>
</dbReference>
<dbReference type="PANTHER" id="PTHR34475:SF1">
    <property type="entry name" value="CYTOSKELETON PROTEIN RODZ"/>
    <property type="match status" value="1"/>
</dbReference>
<accession>A0A1V4HT82</accession>
<sequence>MSDLGFILRKTRLEKKISLEDLQEVTKIRKRYLEAIEEGNYKVLPGSFYVRAFIKSYAEAVGLDPTEVLNMYQSTNPSPVVEKPVVENIRKNRTSVRNTEKLSRWASSVMFICFILLIFGIVYYYTYKNYKGTPADEKPSQTQSSRITTSTSPATGTNANSIPNASSDGKVAPLSTATPIPTPIPTPTPTPPAVQVKFSSTEKGVDNYTIIGTANLDIQMKITGPCWIGVDTISEGGGKKTLSQKLYNSGDTEAFNVAGSAYLNVGAASALELTVNGTVVPVGDTPNPKRVQLNLQKS</sequence>
<dbReference type="InterPro" id="IPR050400">
    <property type="entry name" value="Bact_Cytoskel_RodZ"/>
</dbReference>
<dbReference type="InterPro" id="IPR010982">
    <property type="entry name" value="Lambda_DNA-bd_dom_sf"/>
</dbReference>
<evidence type="ECO:0000256" key="2">
    <source>
        <dbReference type="SAM" id="Phobius"/>
    </source>
</evidence>
<dbReference type="PANTHER" id="PTHR34475">
    <property type="match status" value="1"/>
</dbReference>
<gene>
    <name evidence="4" type="ORF">BC351_01790</name>
</gene>
<dbReference type="InterPro" id="IPR001387">
    <property type="entry name" value="Cro/C1-type_HTH"/>
</dbReference>
<dbReference type="CDD" id="cd00093">
    <property type="entry name" value="HTH_XRE"/>
    <property type="match status" value="1"/>
</dbReference>
<dbReference type="Proteomes" id="UP000190626">
    <property type="component" value="Unassembled WGS sequence"/>
</dbReference>
<dbReference type="Pfam" id="PF13464">
    <property type="entry name" value="RodZ_C"/>
    <property type="match status" value="1"/>
</dbReference>
<dbReference type="SUPFAM" id="SSF47413">
    <property type="entry name" value="lambda repressor-like DNA-binding domains"/>
    <property type="match status" value="1"/>
</dbReference>
<feature type="transmembrane region" description="Helical" evidence="2">
    <location>
        <begin position="105"/>
        <end position="125"/>
    </location>
</feature>
<dbReference type="OrthoDB" id="9797543at2"/>
<dbReference type="EMBL" id="MBTG01000001">
    <property type="protein sequence ID" value="OPH61998.1"/>
    <property type="molecule type" value="Genomic_DNA"/>
</dbReference>
<proteinExistence type="predicted"/>
<keyword evidence="5" id="KW-1185">Reference proteome</keyword>
<keyword evidence="2" id="KW-1133">Transmembrane helix</keyword>
<feature type="compositionally biased region" description="Polar residues" evidence="1">
    <location>
        <begin position="153"/>
        <end position="167"/>
    </location>
</feature>
<dbReference type="RefSeq" id="WP_079408994.1">
    <property type="nucleotide sequence ID" value="NZ_MBTG01000001.1"/>
</dbReference>
<comment type="caution">
    <text evidence="4">The sequence shown here is derived from an EMBL/GenBank/DDBJ whole genome shotgun (WGS) entry which is preliminary data.</text>
</comment>
<keyword evidence="2" id="KW-0472">Membrane</keyword>
<name>A0A1V4HT82_9BACL</name>
<keyword evidence="2" id="KW-0812">Transmembrane</keyword>
<evidence type="ECO:0000313" key="5">
    <source>
        <dbReference type="Proteomes" id="UP000190626"/>
    </source>
</evidence>
<feature type="domain" description="Cytoskeleton protein RodZ-like C-terminal" evidence="3">
    <location>
        <begin position="220"/>
        <end position="285"/>
    </location>
</feature>
<dbReference type="STRING" id="1469647.BC351_01790"/>
<reference evidence="5" key="1">
    <citation type="submission" date="2016-07" db="EMBL/GenBank/DDBJ databases">
        <authorList>
            <person name="Florea S."/>
            <person name="Webb J.S."/>
            <person name="Jaromczyk J."/>
            <person name="Schardl C.L."/>
        </authorList>
    </citation>
    <scope>NUCLEOTIDE SEQUENCE [LARGE SCALE GENOMIC DNA]</scope>
    <source>
        <strain evidence="5">CY1</strain>
    </source>
</reference>
<dbReference type="Pfam" id="PF13413">
    <property type="entry name" value="HTH_25"/>
    <property type="match status" value="1"/>
</dbReference>
<evidence type="ECO:0000313" key="4">
    <source>
        <dbReference type="EMBL" id="OPH61998.1"/>
    </source>
</evidence>
<evidence type="ECO:0000256" key="1">
    <source>
        <dbReference type="SAM" id="MobiDB-lite"/>
    </source>
</evidence>
<protein>
    <recommendedName>
        <fullName evidence="3">Cytoskeleton protein RodZ-like C-terminal domain-containing protein</fullName>
    </recommendedName>
</protein>
<feature type="compositionally biased region" description="Low complexity" evidence="1">
    <location>
        <begin position="140"/>
        <end position="152"/>
    </location>
</feature>